<feature type="transmembrane region" description="Helical" evidence="6">
    <location>
        <begin position="259"/>
        <end position="281"/>
    </location>
</feature>
<dbReference type="RefSeq" id="WP_170230317.1">
    <property type="nucleotide sequence ID" value="NZ_BJXX01000146.1"/>
</dbReference>
<reference evidence="8 9" key="1">
    <citation type="submission" date="2019-07" db="EMBL/GenBank/DDBJ databases">
        <title>Whole genome shotgun sequence of Aneurinibacillus danicus NBRC 102444.</title>
        <authorList>
            <person name="Hosoyama A."/>
            <person name="Uohara A."/>
            <person name="Ohji S."/>
            <person name="Ichikawa N."/>
        </authorList>
    </citation>
    <scope>NUCLEOTIDE SEQUENCE [LARGE SCALE GENOMIC DNA]</scope>
    <source>
        <strain evidence="8 9">NBRC 102444</strain>
    </source>
</reference>
<dbReference type="Gene3D" id="3.40.1710.10">
    <property type="entry name" value="abc type-2 transporter like domain"/>
    <property type="match status" value="1"/>
</dbReference>
<dbReference type="EMBL" id="BJXX01000146">
    <property type="protein sequence ID" value="GEN35674.1"/>
    <property type="molecule type" value="Genomic_DNA"/>
</dbReference>
<comment type="caution">
    <text evidence="8">The sequence shown here is derived from an EMBL/GenBank/DDBJ whole genome shotgun (WGS) entry which is preliminary data.</text>
</comment>
<feature type="transmembrane region" description="Helical" evidence="6">
    <location>
        <begin position="382"/>
        <end position="401"/>
    </location>
</feature>
<protein>
    <recommendedName>
        <fullName evidence="7">ABC-2 type transporter transmembrane domain-containing protein</fullName>
    </recommendedName>
</protein>
<keyword evidence="5 6" id="KW-0472">Membrane</keyword>
<proteinExistence type="predicted"/>
<evidence type="ECO:0000256" key="6">
    <source>
        <dbReference type="SAM" id="Phobius"/>
    </source>
</evidence>
<dbReference type="PANTHER" id="PTHR30294">
    <property type="entry name" value="MEMBRANE COMPONENT OF ABC TRANSPORTER YHHJ-RELATED"/>
    <property type="match status" value="1"/>
</dbReference>
<keyword evidence="4 6" id="KW-1133">Transmembrane helix</keyword>
<organism evidence="8 9">
    <name type="scientific">Aneurinibacillus danicus</name>
    <dbReference type="NCBI Taxonomy" id="267746"/>
    <lineage>
        <taxon>Bacteria</taxon>
        <taxon>Bacillati</taxon>
        <taxon>Bacillota</taxon>
        <taxon>Bacilli</taxon>
        <taxon>Bacillales</taxon>
        <taxon>Paenibacillaceae</taxon>
        <taxon>Aneurinibacillus group</taxon>
        <taxon>Aneurinibacillus</taxon>
    </lineage>
</organism>
<evidence type="ECO:0000313" key="8">
    <source>
        <dbReference type="EMBL" id="GEN35674.1"/>
    </source>
</evidence>
<feature type="transmembrane region" description="Helical" evidence="6">
    <location>
        <begin position="293"/>
        <end position="315"/>
    </location>
</feature>
<feature type="transmembrane region" description="Helical" evidence="6">
    <location>
        <begin position="322"/>
        <end position="342"/>
    </location>
</feature>
<accession>A0A511V9T0</accession>
<evidence type="ECO:0000313" key="9">
    <source>
        <dbReference type="Proteomes" id="UP000321157"/>
    </source>
</evidence>
<name>A0A511V9T0_9BACL</name>
<evidence type="ECO:0000256" key="4">
    <source>
        <dbReference type="ARBA" id="ARBA00022989"/>
    </source>
</evidence>
<dbReference type="GO" id="GO:0140359">
    <property type="term" value="F:ABC-type transporter activity"/>
    <property type="evidence" value="ECO:0007669"/>
    <property type="project" value="InterPro"/>
</dbReference>
<evidence type="ECO:0000259" key="7">
    <source>
        <dbReference type="Pfam" id="PF12698"/>
    </source>
</evidence>
<dbReference type="GO" id="GO:0005886">
    <property type="term" value="C:plasma membrane"/>
    <property type="evidence" value="ECO:0007669"/>
    <property type="project" value="UniProtKB-SubCell"/>
</dbReference>
<sequence>MLVKTLILKELTLYWRDRKAIGLLLVLPLFFIWLFVQVLSPYLFSSRYSQAFEIAFVDEDQTFNTKMISRQLEELDYMKGFITVHKTERTQAMRMLETNRIAGAIMIPKGFTASLYSGDNYPVEFIGNRTRKEQADQIKNQLISAMNDLSAGQSAVKAVWHAARDGGASAEQLDRVMKDSVLDFMMRALGRNEIYEEITLSSIPQVSFPEYFTSALAVVFVSFLGIRGSRSLAEEKELGMLDRFRAASVGMWQVFTGKFFGIFLLLWIQTALLVIGASLLFDNYLGAQPASFLFVFTATAFAVASWSFLLAVLGLFSKGTELLGYIGTFFLAIIGGNIYPLFSLSDSLQTASEFTFTRWAMHGMLKIFSGDESLSVWPETRMLLIIGCVLLTIAAILLPFVGRK</sequence>
<dbReference type="InterPro" id="IPR013525">
    <property type="entry name" value="ABC2_TM"/>
</dbReference>
<feature type="domain" description="ABC-2 type transporter transmembrane" evidence="7">
    <location>
        <begin position="23"/>
        <end position="395"/>
    </location>
</feature>
<comment type="subcellular location">
    <subcellularLocation>
        <location evidence="1">Cell membrane</location>
        <topology evidence="1">Multi-pass membrane protein</topology>
    </subcellularLocation>
</comment>
<dbReference type="Pfam" id="PF12698">
    <property type="entry name" value="ABC2_membrane_3"/>
    <property type="match status" value="1"/>
</dbReference>
<keyword evidence="2" id="KW-1003">Cell membrane</keyword>
<keyword evidence="3 6" id="KW-0812">Transmembrane</keyword>
<dbReference type="InterPro" id="IPR051449">
    <property type="entry name" value="ABC-2_transporter_component"/>
</dbReference>
<gene>
    <name evidence="8" type="ORF">ADA01nite_31340</name>
</gene>
<keyword evidence="9" id="KW-1185">Reference proteome</keyword>
<evidence type="ECO:0000256" key="1">
    <source>
        <dbReference type="ARBA" id="ARBA00004651"/>
    </source>
</evidence>
<dbReference type="Proteomes" id="UP000321157">
    <property type="component" value="Unassembled WGS sequence"/>
</dbReference>
<dbReference type="PANTHER" id="PTHR30294:SF38">
    <property type="entry name" value="TRANSPORT PERMEASE PROTEIN"/>
    <property type="match status" value="1"/>
</dbReference>
<feature type="transmembrane region" description="Helical" evidence="6">
    <location>
        <begin position="21"/>
        <end position="44"/>
    </location>
</feature>
<evidence type="ECO:0000256" key="2">
    <source>
        <dbReference type="ARBA" id="ARBA00022475"/>
    </source>
</evidence>
<dbReference type="AlphaFoldDB" id="A0A511V9T0"/>
<evidence type="ECO:0000256" key="3">
    <source>
        <dbReference type="ARBA" id="ARBA00022692"/>
    </source>
</evidence>
<evidence type="ECO:0000256" key="5">
    <source>
        <dbReference type="ARBA" id="ARBA00023136"/>
    </source>
</evidence>